<dbReference type="Gene3D" id="1.20.1250.20">
    <property type="entry name" value="MFS general substrate transporter like domains"/>
    <property type="match status" value="1"/>
</dbReference>
<sequence length="399" mass="43378">MTWQYQTRNVFVQFWPLWLSKLAWGMFWGTWEAMVPTVQRRLALTDAQMGEQLIVVIVGVLPAIFLGGRLWTKLGKFQLPLSLLIYASGTAWLGHVQSVKELGQALLVVGVASGLLEVTLACMIACAQEITGQKMFSYGQALFPLAVVVAAPAVGLMRREGIDATAIFDVLAVFFVASAVAASLTSLQFPQIKVAGARPRAWRVPGVALVVISAMGFFFYVLEHAINQWSTLFLQRNLGADPFLASWGPSVYMGAAYVGRVTSYRLGHRLPDLHITLFGFLAGAVAMLWVSFAADPWSALAGYLVAGLLMSPAIPAVYNLATQFSLPETRMQSLSNMSTICNFGYVISPLLFGLTSSAYGMPNSWRLMSLIALLCLASLKLAQIGGVFRPKLAVSRQPT</sequence>
<protein>
    <submittedName>
        <fullName evidence="7">Hypothetical transporter</fullName>
    </submittedName>
</protein>
<keyword evidence="4 5" id="KW-0472">Membrane</keyword>
<accession>G4ME19</accession>
<dbReference type="InterPro" id="IPR051788">
    <property type="entry name" value="MFS_Transporter"/>
</dbReference>
<feature type="domain" description="Major facilitator superfamily (MFS) profile" evidence="6">
    <location>
        <begin position="209"/>
        <end position="399"/>
    </location>
</feature>
<reference evidence="7 8" key="1">
    <citation type="submission" date="2011-09" db="EMBL/GenBank/DDBJ databases">
        <authorList>
            <person name="Carlier A."/>
        </authorList>
    </citation>
    <scope>NUCLEOTIDE SEQUENCE [LARGE SCALE GENOMIC DNA]</scope>
    <source>
        <strain evidence="7 8">UZHbot1</strain>
    </source>
</reference>
<feature type="transmembrane region" description="Helical" evidence="5">
    <location>
        <begin position="51"/>
        <end position="72"/>
    </location>
</feature>
<comment type="subcellular location">
    <subcellularLocation>
        <location evidence="1">Membrane</location>
        <topology evidence="1">Multi-pass membrane protein</topology>
    </subcellularLocation>
</comment>
<dbReference type="InterPro" id="IPR011701">
    <property type="entry name" value="MFS"/>
</dbReference>
<dbReference type="AlphaFoldDB" id="G4ME19"/>
<feature type="transmembrane region" description="Helical" evidence="5">
    <location>
        <begin position="367"/>
        <end position="388"/>
    </location>
</feature>
<evidence type="ECO:0000256" key="2">
    <source>
        <dbReference type="ARBA" id="ARBA00022692"/>
    </source>
</evidence>
<keyword evidence="2 5" id="KW-0812">Transmembrane</keyword>
<dbReference type="Proteomes" id="UP000003511">
    <property type="component" value="Unassembled WGS sequence"/>
</dbReference>
<organism evidence="7 8">
    <name type="scientific">Candidatus Paraburkholderia kirkii UZHbot1</name>
    <dbReference type="NCBI Taxonomy" id="1055526"/>
    <lineage>
        <taxon>Bacteria</taxon>
        <taxon>Pseudomonadati</taxon>
        <taxon>Pseudomonadota</taxon>
        <taxon>Betaproteobacteria</taxon>
        <taxon>Burkholderiales</taxon>
        <taxon>Burkholderiaceae</taxon>
        <taxon>Paraburkholderia</taxon>
    </lineage>
</organism>
<feature type="transmembrane region" description="Helical" evidence="5">
    <location>
        <begin position="136"/>
        <end position="154"/>
    </location>
</feature>
<dbReference type="GO" id="GO:0022857">
    <property type="term" value="F:transmembrane transporter activity"/>
    <property type="evidence" value="ECO:0007669"/>
    <property type="project" value="InterPro"/>
</dbReference>
<evidence type="ECO:0000313" key="7">
    <source>
        <dbReference type="EMBL" id="CCD39398.1"/>
    </source>
</evidence>
<dbReference type="InterPro" id="IPR036259">
    <property type="entry name" value="MFS_trans_sf"/>
</dbReference>
<name>G4ME19_9BURK</name>
<evidence type="ECO:0000256" key="1">
    <source>
        <dbReference type="ARBA" id="ARBA00004141"/>
    </source>
</evidence>
<evidence type="ECO:0000259" key="6">
    <source>
        <dbReference type="PROSITE" id="PS50850"/>
    </source>
</evidence>
<feature type="transmembrane region" description="Helical" evidence="5">
    <location>
        <begin position="242"/>
        <end position="261"/>
    </location>
</feature>
<reference evidence="7 8" key="2">
    <citation type="submission" date="2011-10" db="EMBL/GenBank/DDBJ databases">
        <title>Draft genome sequence of Candidatus Burkholderia kirkii.</title>
        <authorList>
            <person name="Carlier A.L."/>
            <person name="Eberl L."/>
        </authorList>
    </citation>
    <scope>NUCLEOTIDE SEQUENCE [LARGE SCALE GENOMIC DNA]</scope>
    <source>
        <strain evidence="7 8">UZHbot1</strain>
    </source>
</reference>
<keyword evidence="8" id="KW-1185">Reference proteome</keyword>
<dbReference type="PROSITE" id="PS50850">
    <property type="entry name" value="MFS"/>
    <property type="match status" value="1"/>
</dbReference>
<dbReference type="GO" id="GO:0016020">
    <property type="term" value="C:membrane"/>
    <property type="evidence" value="ECO:0007669"/>
    <property type="project" value="UniProtKB-SubCell"/>
</dbReference>
<dbReference type="STRING" id="1055526.BKIR_c48_3599"/>
<evidence type="ECO:0000256" key="5">
    <source>
        <dbReference type="SAM" id="Phobius"/>
    </source>
</evidence>
<evidence type="ECO:0000313" key="8">
    <source>
        <dbReference type="Proteomes" id="UP000003511"/>
    </source>
</evidence>
<keyword evidence="3 5" id="KW-1133">Transmembrane helix</keyword>
<feature type="transmembrane region" description="Helical" evidence="5">
    <location>
        <begin position="12"/>
        <end position="31"/>
    </location>
</feature>
<feature type="transmembrane region" description="Helical" evidence="5">
    <location>
        <begin position="166"/>
        <end position="189"/>
    </location>
</feature>
<feature type="transmembrane region" description="Helical" evidence="5">
    <location>
        <begin position="201"/>
        <end position="222"/>
    </location>
</feature>
<feature type="transmembrane region" description="Helical" evidence="5">
    <location>
        <begin position="300"/>
        <end position="321"/>
    </location>
</feature>
<dbReference type="SUPFAM" id="SSF103473">
    <property type="entry name" value="MFS general substrate transporter"/>
    <property type="match status" value="1"/>
</dbReference>
<evidence type="ECO:0000256" key="4">
    <source>
        <dbReference type="ARBA" id="ARBA00023136"/>
    </source>
</evidence>
<dbReference type="PANTHER" id="PTHR23514:SF13">
    <property type="entry name" value="INNER MEMBRANE PROTEIN YBJJ"/>
    <property type="match status" value="1"/>
</dbReference>
<dbReference type="InterPro" id="IPR020846">
    <property type="entry name" value="MFS_dom"/>
</dbReference>
<gene>
    <name evidence="7" type="ORF">BKIR_c48_3599</name>
</gene>
<dbReference type="HOGENOM" id="CLU_035309_0_1_4"/>
<evidence type="ECO:0000256" key="3">
    <source>
        <dbReference type="ARBA" id="ARBA00022989"/>
    </source>
</evidence>
<dbReference type="PANTHER" id="PTHR23514">
    <property type="entry name" value="BYPASS OF STOP CODON PROTEIN 6"/>
    <property type="match status" value="1"/>
</dbReference>
<feature type="transmembrane region" description="Helical" evidence="5">
    <location>
        <begin position="273"/>
        <end position="294"/>
    </location>
</feature>
<feature type="transmembrane region" description="Helical" evidence="5">
    <location>
        <begin position="102"/>
        <end position="124"/>
    </location>
</feature>
<comment type="caution">
    <text evidence="7">The sequence shown here is derived from an EMBL/GenBank/DDBJ whole genome shotgun (WGS) entry which is preliminary data.</text>
</comment>
<dbReference type="BioCyc" id="CBUR1055526:G10QW-254-MONOMER"/>
<dbReference type="EMBL" id="CAFE01000214">
    <property type="protein sequence ID" value="CCD39398.1"/>
    <property type="molecule type" value="Genomic_DNA"/>
</dbReference>
<dbReference type="Pfam" id="PF07690">
    <property type="entry name" value="MFS_1"/>
    <property type="match status" value="1"/>
</dbReference>
<proteinExistence type="predicted"/>
<feature type="transmembrane region" description="Helical" evidence="5">
    <location>
        <begin position="342"/>
        <end position="361"/>
    </location>
</feature>